<accession>A0AAW2YBW3</accession>
<keyword evidence="1" id="KW-0479">Metal-binding</keyword>
<organism evidence="3">
    <name type="scientific">Sesamum latifolium</name>
    <dbReference type="NCBI Taxonomy" id="2727402"/>
    <lineage>
        <taxon>Eukaryota</taxon>
        <taxon>Viridiplantae</taxon>
        <taxon>Streptophyta</taxon>
        <taxon>Embryophyta</taxon>
        <taxon>Tracheophyta</taxon>
        <taxon>Spermatophyta</taxon>
        <taxon>Magnoliopsida</taxon>
        <taxon>eudicotyledons</taxon>
        <taxon>Gunneridae</taxon>
        <taxon>Pentapetalae</taxon>
        <taxon>asterids</taxon>
        <taxon>lamiids</taxon>
        <taxon>Lamiales</taxon>
        <taxon>Pedaliaceae</taxon>
        <taxon>Sesamum</taxon>
    </lineage>
</organism>
<dbReference type="GO" id="GO:0003676">
    <property type="term" value="F:nucleic acid binding"/>
    <property type="evidence" value="ECO:0007669"/>
    <property type="project" value="InterPro"/>
</dbReference>
<dbReference type="GO" id="GO:0008270">
    <property type="term" value="F:zinc ion binding"/>
    <property type="evidence" value="ECO:0007669"/>
    <property type="project" value="UniProtKB-KW"/>
</dbReference>
<name>A0AAW2YBW3_9LAMI</name>
<dbReference type="PROSITE" id="PS50158">
    <property type="entry name" value="ZF_CCHC"/>
    <property type="match status" value="1"/>
</dbReference>
<dbReference type="EMBL" id="JACGWN010000001">
    <property type="protein sequence ID" value="KAL0462960.1"/>
    <property type="molecule type" value="Genomic_DNA"/>
</dbReference>
<comment type="caution">
    <text evidence="3">The sequence shown here is derived from an EMBL/GenBank/DDBJ whole genome shotgun (WGS) entry which is preliminary data.</text>
</comment>
<dbReference type="PANTHER" id="PTHR31286">
    <property type="entry name" value="GLYCINE-RICH CELL WALL STRUCTURAL PROTEIN 1.8-LIKE"/>
    <property type="match status" value="1"/>
</dbReference>
<reference evidence="3" key="2">
    <citation type="journal article" date="2024" name="Plant">
        <title>Genomic evolution and insights into agronomic trait innovations of Sesamum species.</title>
        <authorList>
            <person name="Miao H."/>
            <person name="Wang L."/>
            <person name="Qu L."/>
            <person name="Liu H."/>
            <person name="Sun Y."/>
            <person name="Le M."/>
            <person name="Wang Q."/>
            <person name="Wei S."/>
            <person name="Zheng Y."/>
            <person name="Lin W."/>
            <person name="Duan Y."/>
            <person name="Cao H."/>
            <person name="Xiong S."/>
            <person name="Wang X."/>
            <person name="Wei L."/>
            <person name="Li C."/>
            <person name="Ma Q."/>
            <person name="Ju M."/>
            <person name="Zhao R."/>
            <person name="Li G."/>
            <person name="Mu C."/>
            <person name="Tian Q."/>
            <person name="Mei H."/>
            <person name="Zhang T."/>
            <person name="Gao T."/>
            <person name="Zhang H."/>
        </authorList>
    </citation>
    <scope>NUCLEOTIDE SEQUENCE</scope>
    <source>
        <strain evidence="3">KEN1</strain>
    </source>
</reference>
<dbReference type="InterPro" id="IPR040256">
    <property type="entry name" value="At4g02000-like"/>
</dbReference>
<dbReference type="InterPro" id="IPR025836">
    <property type="entry name" value="Zn_knuckle_CX2CX4HX4C"/>
</dbReference>
<feature type="domain" description="CCHC-type" evidence="2">
    <location>
        <begin position="168"/>
        <end position="183"/>
    </location>
</feature>
<evidence type="ECO:0000259" key="2">
    <source>
        <dbReference type="PROSITE" id="PS50158"/>
    </source>
</evidence>
<keyword evidence="1" id="KW-0863">Zinc-finger</keyword>
<sequence length="185" mass="21419">MAARATESELDRLSRSIRLHEDEEAVKGVEIKQPREGRLLFKFNHVIDWNHALNGCPWSLDKHVLLLIEIRVDENLTQVDLNWCDFFIHIHELPLSRMNLCAATLIGNQLGIFWDIEMDDTGCSWGSSLRIRVGLDVNAPLKRVLKLRTTIGVEHLARFTYERLPNFCYICGMLGHIAKYCEEQF</sequence>
<evidence type="ECO:0000256" key="1">
    <source>
        <dbReference type="PROSITE-ProRule" id="PRU00047"/>
    </source>
</evidence>
<dbReference type="InterPro" id="IPR001878">
    <property type="entry name" value="Znf_CCHC"/>
</dbReference>
<dbReference type="PANTHER" id="PTHR31286:SF153">
    <property type="entry name" value="DUF4283 DOMAIN PROTEIN"/>
    <property type="match status" value="1"/>
</dbReference>
<dbReference type="Pfam" id="PF14392">
    <property type="entry name" value="zf-CCHC_4"/>
    <property type="match status" value="1"/>
</dbReference>
<keyword evidence="1" id="KW-0862">Zinc</keyword>
<dbReference type="AlphaFoldDB" id="A0AAW2YBW3"/>
<gene>
    <name evidence="3" type="ORF">Slati_0183600</name>
</gene>
<proteinExistence type="predicted"/>
<evidence type="ECO:0000313" key="3">
    <source>
        <dbReference type="EMBL" id="KAL0462960.1"/>
    </source>
</evidence>
<reference evidence="3" key="1">
    <citation type="submission" date="2020-06" db="EMBL/GenBank/DDBJ databases">
        <authorList>
            <person name="Li T."/>
            <person name="Hu X."/>
            <person name="Zhang T."/>
            <person name="Song X."/>
            <person name="Zhang H."/>
            <person name="Dai N."/>
            <person name="Sheng W."/>
            <person name="Hou X."/>
            <person name="Wei L."/>
        </authorList>
    </citation>
    <scope>NUCLEOTIDE SEQUENCE</scope>
    <source>
        <strain evidence="3">KEN1</strain>
        <tissue evidence="3">Leaf</tissue>
    </source>
</reference>
<protein>
    <recommendedName>
        <fullName evidence="2">CCHC-type domain-containing protein</fullName>
    </recommendedName>
</protein>